<evidence type="ECO:0000256" key="2">
    <source>
        <dbReference type="ARBA" id="ARBA00023015"/>
    </source>
</evidence>
<keyword evidence="9" id="KW-1185">Reference proteome</keyword>
<name>A0ABS7PLK6_9SPHN</name>
<dbReference type="Pfam" id="PF13977">
    <property type="entry name" value="TetR_C_6"/>
    <property type="match status" value="1"/>
</dbReference>
<dbReference type="EMBL" id="JAINVV010000001">
    <property type="protein sequence ID" value="MBY8820949.1"/>
    <property type="molecule type" value="Genomic_DNA"/>
</dbReference>
<evidence type="ECO:0000313" key="9">
    <source>
        <dbReference type="Proteomes" id="UP000706039"/>
    </source>
</evidence>
<dbReference type="PANTHER" id="PTHR30055">
    <property type="entry name" value="HTH-TYPE TRANSCRIPTIONAL REGULATOR RUTR"/>
    <property type="match status" value="1"/>
</dbReference>
<organism evidence="8 9">
    <name type="scientific">Sphingomonas colocasiae</name>
    <dbReference type="NCBI Taxonomy" id="1848973"/>
    <lineage>
        <taxon>Bacteria</taxon>
        <taxon>Pseudomonadati</taxon>
        <taxon>Pseudomonadota</taxon>
        <taxon>Alphaproteobacteria</taxon>
        <taxon>Sphingomonadales</taxon>
        <taxon>Sphingomonadaceae</taxon>
        <taxon>Sphingomonas</taxon>
    </lineage>
</organism>
<dbReference type="Pfam" id="PF00440">
    <property type="entry name" value="TetR_N"/>
    <property type="match status" value="1"/>
</dbReference>
<proteinExistence type="predicted"/>
<evidence type="ECO:0000256" key="3">
    <source>
        <dbReference type="ARBA" id="ARBA00023125"/>
    </source>
</evidence>
<evidence type="ECO:0000313" key="8">
    <source>
        <dbReference type="EMBL" id="MBY8820949.1"/>
    </source>
</evidence>
<evidence type="ECO:0000256" key="6">
    <source>
        <dbReference type="SAM" id="MobiDB-lite"/>
    </source>
</evidence>
<feature type="region of interest" description="Disordered" evidence="6">
    <location>
        <begin position="1"/>
        <end position="24"/>
    </location>
</feature>
<dbReference type="InterPro" id="IPR036271">
    <property type="entry name" value="Tet_transcr_reg_TetR-rel_C_sf"/>
</dbReference>
<sequence length="214" mass="24300">MTKSVETNAEAAAKPRRRVRRQAPTVRRQDLLAVTISCLARLGARGTTGREICRQAGVSHGLLRHYFKNPENLLLETYQELCDSVIVRFEAEMALPHDDPWETIDRFLVMLFSDEWANPDILGAWIAFWTLVRSNAEFAAVSEDYNYRLREMLAEAVRRLPPGPVPADDLAALLSAVTDGLWIDFCLSPTRMPRDRALELSRLTLRRLAPRPGE</sequence>
<evidence type="ECO:0000256" key="5">
    <source>
        <dbReference type="PROSITE-ProRule" id="PRU00335"/>
    </source>
</evidence>
<dbReference type="InterPro" id="IPR001647">
    <property type="entry name" value="HTH_TetR"/>
</dbReference>
<dbReference type="PANTHER" id="PTHR30055:SF226">
    <property type="entry name" value="HTH-TYPE TRANSCRIPTIONAL REGULATOR PKSA"/>
    <property type="match status" value="1"/>
</dbReference>
<protein>
    <submittedName>
        <fullName evidence="8">TetR/AcrR family transcriptional regulator</fullName>
    </submittedName>
</protein>
<dbReference type="RefSeq" id="WP_222988044.1">
    <property type="nucleotide sequence ID" value="NZ_JAINVV010000001.1"/>
</dbReference>
<feature type="DNA-binding region" description="H-T-H motif" evidence="5">
    <location>
        <begin position="48"/>
        <end position="67"/>
    </location>
</feature>
<evidence type="ECO:0000256" key="1">
    <source>
        <dbReference type="ARBA" id="ARBA00022491"/>
    </source>
</evidence>
<dbReference type="SUPFAM" id="SSF48498">
    <property type="entry name" value="Tetracyclin repressor-like, C-terminal domain"/>
    <property type="match status" value="1"/>
</dbReference>
<keyword evidence="4" id="KW-0804">Transcription</keyword>
<dbReference type="InterPro" id="IPR039538">
    <property type="entry name" value="BetI_C"/>
</dbReference>
<comment type="caution">
    <text evidence="8">The sequence shown here is derived from an EMBL/GenBank/DDBJ whole genome shotgun (WGS) entry which is preliminary data.</text>
</comment>
<dbReference type="SUPFAM" id="SSF46689">
    <property type="entry name" value="Homeodomain-like"/>
    <property type="match status" value="1"/>
</dbReference>
<gene>
    <name evidence="8" type="ORF">K7G82_01520</name>
</gene>
<dbReference type="InterPro" id="IPR009057">
    <property type="entry name" value="Homeodomain-like_sf"/>
</dbReference>
<reference evidence="8 9" key="1">
    <citation type="submission" date="2021-08" db="EMBL/GenBank/DDBJ databases">
        <authorList>
            <person name="Tuo L."/>
        </authorList>
    </citation>
    <scope>NUCLEOTIDE SEQUENCE [LARGE SCALE GENOMIC DNA]</scope>
    <source>
        <strain evidence="8 9">JCM 31229</strain>
    </source>
</reference>
<keyword evidence="2" id="KW-0805">Transcription regulation</keyword>
<keyword evidence="1" id="KW-0678">Repressor</keyword>
<accession>A0ABS7PLK6</accession>
<evidence type="ECO:0000259" key="7">
    <source>
        <dbReference type="PROSITE" id="PS50977"/>
    </source>
</evidence>
<dbReference type="Proteomes" id="UP000706039">
    <property type="component" value="Unassembled WGS sequence"/>
</dbReference>
<dbReference type="Gene3D" id="1.10.357.10">
    <property type="entry name" value="Tetracycline Repressor, domain 2"/>
    <property type="match status" value="1"/>
</dbReference>
<dbReference type="PROSITE" id="PS50977">
    <property type="entry name" value="HTH_TETR_2"/>
    <property type="match status" value="1"/>
</dbReference>
<keyword evidence="3 5" id="KW-0238">DNA-binding</keyword>
<dbReference type="InterPro" id="IPR050109">
    <property type="entry name" value="HTH-type_TetR-like_transc_reg"/>
</dbReference>
<evidence type="ECO:0000256" key="4">
    <source>
        <dbReference type="ARBA" id="ARBA00023163"/>
    </source>
</evidence>
<feature type="domain" description="HTH tetR-type" evidence="7">
    <location>
        <begin position="25"/>
        <end position="85"/>
    </location>
</feature>